<evidence type="ECO:0000313" key="2">
    <source>
        <dbReference type="Proteomes" id="UP000018934"/>
    </source>
</evidence>
<dbReference type="InterPro" id="IPR038071">
    <property type="entry name" value="UROD/MetE-like_sf"/>
</dbReference>
<reference evidence="1 2" key="1">
    <citation type="journal article" date="2013" name="Stand. Genomic Sci.">
        <title>Complete genome sequence of Dehalobacter restrictus PER-K23(T.).</title>
        <authorList>
            <person name="Kruse T."/>
            <person name="Maillard J."/>
            <person name="Goodwin L."/>
            <person name="Woyke T."/>
            <person name="Teshima H."/>
            <person name="Bruce D."/>
            <person name="Detter C."/>
            <person name="Tapia R."/>
            <person name="Han C."/>
            <person name="Huntemann M."/>
            <person name="Wei C.L."/>
            <person name="Han J."/>
            <person name="Chen A."/>
            <person name="Kyrpides N."/>
            <person name="Szeto E."/>
            <person name="Markowitz V."/>
            <person name="Ivanova N."/>
            <person name="Pagani I."/>
            <person name="Pati A."/>
            <person name="Pitluck S."/>
            <person name="Nolan M."/>
            <person name="Holliger C."/>
            <person name="Smidt H."/>
        </authorList>
    </citation>
    <scope>NUCLEOTIDE SEQUENCE [LARGE SCALE GENOMIC DNA]</scope>
    <source>
        <strain evidence="2">DSM 9455</strain>
    </source>
</reference>
<keyword evidence="2" id="KW-1185">Reference proteome</keyword>
<gene>
    <name evidence="1" type="ORF">DEHRE_06190</name>
</gene>
<dbReference type="Gene3D" id="3.20.20.210">
    <property type="match status" value="1"/>
</dbReference>
<sequence>MNLYQERTKEECIAKAKELIDGMAGGGYIFGTDKELLAPADGKAENIIAVNEFVMEYGIYK</sequence>
<evidence type="ECO:0000313" key="1">
    <source>
        <dbReference type="EMBL" id="AHF11327.1"/>
    </source>
</evidence>
<dbReference type="EMBL" id="CP007033">
    <property type="protein sequence ID" value="AHF11327.1"/>
    <property type="molecule type" value="Genomic_DNA"/>
</dbReference>
<dbReference type="SUPFAM" id="SSF51726">
    <property type="entry name" value="UROD/MetE-like"/>
    <property type="match status" value="1"/>
</dbReference>
<accession>A0ABN4C132</accession>
<proteinExistence type="predicted"/>
<dbReference type="Proteomes" id="UP000018934">
    <property type="component" value="Chromosome"/>
</dbReference>
<protein>
    <submittedName>
        <fullName evidence="1">Uncharacterized protein</fullName>
    </submittedName>
</protein>
<name>A0ABN4C132_DEHRP</name>
<organism evidence="1 2">
    <name type="scientific">Dehalobacter restrictus (strain DSM 9455 / PER-K23)</name>
    <dbReference type="NCBI Taxonomy" id="871738"/>
    <lineage>
        <taxon>Bacteria</taxon>
        <taxon>Bacillati</taxon>
        <taxon>Bacillota</taxon>
        <taxon>Clostridia</taxon>
        <taxon>Eubacteriales</taxon>
        <taxon>Desulfitobacteriaceae</taxon>
        <taxon>Dehalobacter</taxon>
    </lineage>
</organism>